<sequence>MASIALLANLAMIGGHFSDMVKVFVYPAIGYIHRRIRQNRSLRDPRMLAGEDLERCHEHLKHTLDDLEVMTEEGFGSSKECKRMEELALEHEVLGREVIVLGDGLWGKRSIRPSKECLQDIATLADSVKLFQSKVQIFTNEKKLGRIKQLAKHSSESQDRLKDANDIQTIIVPLPQRSTPSSPARMHSPLVDQVVESSSYSHQVEECSSSEPDPCAVEASYSRCIEVATSSYDQKSPSISEEERDSGQAEQEEEEAMAIKVSTWRTTRHPRNKSYGPTHR</sequence>
<evidence type="ECO:0000313" key="3">
    <source>
        <dbReference type="Proteomes" id="UP001437256"/>
    </source>
</evidence>
<evidence type="ECO:0000256" key="1">
    <source>
        <dbReference type="SAM" id="MobiDB-lite"/>
    </source>
</evidence>
<feature type="compositionally biased region" description="Acidic residues" evidence="1">
    <location>
        <begin position="240"/>
        <end position="256"/>
    </location>
</feature>
<accession>A0ABR3A4Z9</accession>
<dbReference type="Proteomes" id="UP001437256">
    <property type="component" value="Unassembled WGS sequence"/>
</dbReference>
<feature type="compositionally biased region" description="Polar residues" evidence="1">
    <location>
        <begin position="230"/>
        <end position="239"/>
    </location>
</feature>
<proteinExistence type="predicted"/>
<name>A0ABR3A4Z9_9AGAR</name>
<organism evidence="2 3">
    <name type="scientific">Marasmius tenuissimus</name>
    <dbReference type="NCBI Taxonomy" id="585030"/>
    <lineage>
        <taxon>Eukaryota</taxon>
        <taxon>Fungi</taxon>
        <taxon>Dikarya</taxon>
        <taxon>Basidiomycota</taxon>
        <taxon>Agaricomycotina</taxon>
        <taxon>Agaricomycetes</taxon>
        <taxon>Agaricomycetidae</taxon>
        <taxon>Agaricales</taxon>
        <taxon>Marasmiineae</taxon>
        <taxon>Marasmiaceae</taxon>
        <taxon>Marasmius</taxon>
    </lineage>
</organism>
<evidence type="ECO:0000313" key="2">
    <source>
        <dbReference type="EMBL" id="KAL0068416.1"/>
    </source>
</evidence>
<keyword evidence="3" id="KW-1185">Reference proteome</keyword>
<gene>
    <name evidence="2" type="ORF">AAF712_004494</name>
</gene>
<feature type="region of interest" description="Disordered" evidence="1">
    <location>
        <begin position="230"/>
        <end position="280"/>
    </location>
</feature>
<reference evidence="2 3" key="1">
    <citation type="submission" date="2024-05" db="EMBL/GenBank/DDBJ databases">
        <title>A draft genome resource for the thread blight pathogen Marasmius tenuissimus strain MS-2.</title>
        <authorList>
            <person name="Yulfo-Soto G.E."/>
            <person name="Baruah I.K."/>
            <person name="Amoako-Attah I."/>
            <person name="Bukari Y."/>
            <person name="Meinhardt L.W."/>
            <person name="Bailey B.A."/>
            <person name="Cohen S.P."/>
        </authorList>
    </citation>
    <scope>NUCLEOTIDE SEQUENCE [LARGE SCALE GENOMIC DNA]</scope>
    <source>
        <strain evidence="2 3">MS-2</strain>
    </source>
</reference>
<comment type="caution">
    <text evidence="2">The sequence shown here is derived from an EMBL/GenBank/DDBJ whole genome shotgun (WGS) entry which is preliminary data.</text>
</comment>
<feature type="compositionally biased region" description="Basic residues" evidence="1">
    <location>
        <begin position="266"/>
        <end position="280"/>
    </location>
</feature>
<dbReference type="EMBL" id="JBBXMP010000018">
    <property type="protein sequence ID" value="KAL0068416.1"/>
    <property type="molecule type" value="Genomic_DNA"/>
</dbReference>
<protein>
    <submittedName>
        <fullName evidence="2">Uncharacterized protein</fullName>
    </submittedName>
</protein>